<organism evidence="2 3">
    <name type="scientific">Linum tenue</name>
    <dbReference type="NCBI Taxonomy" id="586396"/>
    <lineage>
        <taxon>Eukaryota</taxon>
        <taxon>Viridiplantae</taxon>
        <taxon>Streptophyta</taxon>
        <taxon>Embryophyta</taxon>
        <taxon>Tracheophyta</taxon>
        <taxon>Spermatophyta</taxon>
        <taxon>Magnoliopsida</taxon>
        <taxon>eudicotyledons</taxon>
        <taxon>Gunneridae</taxon>
        <taxon>Pentapetalae</taxon>
        <taxon>rosids</taxon>
        <taxon>fabids</taxon>
        <taxon>Malpighiales</taxon>
        <taxon>Linaceae</taxon>
        <taxon>Linum</taxon>
    </lineage>
</organism>
<gene>
    <name evidence="2" type="ORF">LITE_LOCUS37573</name>
</gene>
<dbReference type="EMBL" id="CAMGYJ010000008">
    <property type="protein sequence ID" value="CAI0467782.1"/>
    <property type="molecule type" value="Genomic_DNA"/>
</dbReference>
<accession>A0AAV0P9B2</accession>
<feature type="compositionally biased region" description="Polar residues" evidence="1">
    <location>
        <begin position="57"/>
        <end position="71"/>
    </location>
</feature>
<proteinExistence type="predicted"/>
<comment type="caution">
    <text evidence="2">The sequence shown here is derived from an EMBL/GenBank/DDBJ whole genome shotgun (WGS) entry which is preliminary data.</text>
</comment>
<reference evidence="2" key="1">
    <citation type="submission" date="2022-08" db="EMBL/GenBank/DDBJ databases">
        <authorList>
            <person name="Gutierrez-Valencia J."/>
        </authorList>
    </citation>
    <scope>NUCLEOTIDE SEQUENCE</scope>
</reference>
<feature type="non-terminal residue" evidence="2">
    <location>
        <position position="1"/>
    </location>
</feature>
<sequence>FGVCSRGAACGSCSTGHSCEDATALKEELTEVKKHMEAMARFISRQFPGQNWMEDQGATSAPTPSMGSRAS</sequence>
<dbReference type="Proteomes" id="UP001154282">
    <property type="component" value="Unassembled WGS sequence"/>
</dbReference>
<evidence type="ECO:0000256" key="1">
    <source>
        <dbReference type="SAM" id="MobiDB-lite"/>
    </source>
</evidence>
<feature type="region of interest" description="Disordered" evidence="1">
    <location>
        <begin position="47"/>
        <end position="71"/>
    </location>
</feature>
<dbReference type="AlphaFoldDB" id="A0AAV0P9B2"/>
<evidence type="ECO:0000313" key="2">
    <source>
        <dbReference type="EMBL" id="CAI0467782.1"/>
    </source>
</evidence>
<protein>
    <submittedName>
        <fullName evidence="2">Uncharacterized protein</fullName>
    </submittedName>
</protein>
<keyword evidence="3" id="KW-1185">Reference proteome</keyword>
<evidence type="ECO:0000313" key="3">
    <source>
        <dbReference type="Proteomes" id="UP001154282"/>
    </source>
</evidence>
<name>A0AAV0P9B2_9ROSI</name>